<reference evidence="2" key="1">
    <citation type="submission" date="2020-10" db="EMBL/GenBank/DDBJ databases">
        <title>Genome Sequence of ESBL Producing Zambian Clinical Strains.</title>
        <authorList>
            <person name="Shawa M."/>
            <person name="Furuta Y."/>
            <person name="Simbotwe M."/>
            <person name="Mulenga E."/>
            <person name="Mubanga M."/>
            <person name="Mulenga G."/>
            <person name="Kaile C."/>
            <person name="Zorigt T."/>
            <person name="Hang'ombe B."/>
            <person name="Higashi H."/>
        </authorList>
    </citation>
    <scope>NUCLEOTIDE SEQUENCE</scope>
    <source>
        <strain evidence="2">Zam_UTH_09</strain>
    </source>
</reference>
<evidence type="ECO:0000313" key="2">
    <source>
        <dbReference type="EMBL" id="GHK54216.1"/>
    </source>
</evidence>
<feature type="chain" id="PRO_5037863399" description="DUF3300 domain-containing protein" evidence="1">
    <location>
        <begin position="21"/>
        <end position="103"/>
    </location>
</feature>
<dbReference type="PANTHER" id="PTHR40269">
    <property type="entry name" value="OUTER MEMBRANE PROTEIN-RELATED"/>
    <property type="match status" value="1"/>
</dbReference>
<name>A0A919HSX5_KLEPN</name>
<dbReference type="AlphaFoldDB" id="A0A919HSX5"/>
<sequence length="103" mass="10931">MSLPFKPHIIALLCSAGLLAAAGTLYVQSRTPATIAEPPAQQAPALAASTTQPVAATYTQAQIDQWVAPIALYPDSLLSQVLMASTYPDNVLQAVQWSRITPR</sequence>
<evidence type="ECO:0008006" key="4">
    <source>
        <dbReference type="Google" id="ProtNLM"/>
    </source>
</evidence>
<keyword evidence="1" id="KW-0732">Signal</keyword>
<dbReference type="EMBL" id="BNFF01000001">
    <property type="protein sequence ID" value="GHK54216.1"/>
    <property type="molecule type" value="Genomic_DNA"/>
</dbReference>
<feature type="signal peptide" evidence="1">
    <location>
        <begin position="1"/>
        <end position="20"/>
    </location>
</feature>
<accession>A0A919HSX5</accession>
<comment type="caution">
    <text evidence="2">The sequence shown here is derived from an EMBL/GenBank/DDBJ whole genome shotgun (WGS) entry which is preliminary data.</text>
</comment>
<dbReference type="Proteomes" id="UP000655094">
    <property type="component" value="Unassembled WGS sequence"/>
</dbReference>
<gene>
    <name evidence="2" type="ORF">KPZU09_39520</name>
</gene>
<organism evidence="2 3">
    <name type="scientific">Klebsiella pneumoniae</name>
    <dbReference type="NCBI Taxonomy" id="573"/>
    <lineage>
        <taxon>Bacteria</taxon>
        <taxon>Pseudomonadati</taxon>
        <taxon>Pseudomonadota</taxon>
        <taxon>Gammaproteobacteria</taxon>
        <taxon>Enterobacterales</taxon>
        <taxon>Enterobacteriaceae</taxon>
        <taxon>Klebsiella/Raoultella group</taxon>
        <taxon>Klebsiella</taxon>
        <taxon>Klebsiella pneumoniae complex</taxon>
    </lineage>
</organism>
<dbReference type="Pfam" id="PF11737">
    <property type="entry name" value="DUF3300"/>
    <property type="match status" value="1"/>
</dbReference>
<dbReference type="InterPro" id="IPR021728">
    <property type="entry name" value="DUF3300"/>
</dbReference>
<protein>
    <recommendedName>
        <fullName evidence="4">DUF3300 domain-containing protein</fullName>
    </recommendedName>
</protein>
<dbReference type="PANTHER" id="PTHR40269:SF1">
    <property type="entry name" value="OUTER MEMBRANE PROTEIN"/>
    <property type="match status" value="1"/>
</dbReference>
<evidence type="ECO:0000256" key="1">
    <source>
        <dbReference type="SAM" id="SignalP"/>
    </source>
</evidence>
<proteinExistence type="predicted"/>
<evidence type="ECO:0000313" key="3">
    <source>
        <dbReference type="Proteomes" id="UP000655094"/>
    </source>
</evidence>